<dbReference type="EMBL" id="MF472895">
    <property type="protein sequence ID" value="ASZ75482.1"/>
    <property type="molecule type" value="Genomic_DNA"/>
</dbReference>
<dbReference type="RefSeq" id="YP_010062345.1">
    <property type="nucleotide sequence ID" value="NC_054793.1"/>
</dbReference>
<dbReference type="GeneID" id="64872010"/>
<gene>
    <name evidence="2" type="primary">46</name>
    <name evidence="2" type="ORF">PBI_KIMONA_46</name>
</gene>
<name>A0A249XU92_9CAUD</name>
<organism evidence="2 3">
    <name type="scientific">Mycobacterium phage Kimona</name>
    <dbReference type="NCBI Taxonomy" id="2024295"/>
    <lineage>
        <taxon>Viruses</taxon>
        <taxon>Duplodnaviria</taxon>
        <taxon>Heunggongvirae</taxon>
        <taxon>Uroviricota</taxon>
        <taxon>Caudoviricetes</taxon>
        <taxon>Kimonavirus</taxon>
        <taxon>Kimonavirus kimona</taxon>
    </lineage>
</organism>
<dbReference type="Proteomes" id="UP000222598">
    <property type="component" value="Segment"/>
</dbReference>
<evidence type="ECO:0000256" key="1">
    <source>
        <dbReference type="SAM" id="Coils"/>
    </source>
</evidence>
<dbReference type="KEGG" id="vg:64872010"/>
<protein>
    <submittedName>
        <fullName evidence="2">Helix-turn-helix DNA binding protein</fullName>
    </submittedName>
</protein>
<feature type="coiled-coil region" evidence="1">
    <location>
        <begin position="3"/>
        <end position="72"/>
    </location>
</feature>
<sequence>MRKKHLKAALNAAQVRIDQLTDEATELKEVVDYLHGQNEELQAANVKLSDAANAALRANRELKAKLDRQNDLFGQALVQIENRNGPRRPNRRKLSKQDAEHIRGLIRAGHKQRDIASAYDVNPATVSRIARGIYHAA</sequence>
<evidence type="ECO:0000313" key="2">
    <source>
        <dbReference type="EMBL" id="ASZ75482.1"/>
    </source>
</evidence>
<accession>A0A249XU92</accession>
<keyword evidence="1" id="KW-0175">Coiled coil</keyword>
<reference evidence="3" key="1">
    <citation type="submission" date="2017-07" db="EMBL/GenBank/DDBJ databases">
        <authorList>
            <person name="Sun Z.S."/>
            <person name="Albrecht U."/>
            <person name="Echele G."/>
            <person name="Lee C.C."/>
        </authorList>
    </citation>
    <scope>NUCLEOTIDE SEQUENCE [LARGE SCALE GENOMIC DNA]</scope>
</reference>
<evidence type="ECO:0000313" key="3">
    <source>
        <dbReference type="Proteomes" id="UP000222598"/>
    </source>
</evidence>
<keyword evidence="3" id="KW-1185">Reference proteome</keyword>
<dbReference type="Gene3D" id="1.10.10.60">
    <property type="entry name" value="Homeodomain-like"/>
    <property type="match status" value="1"/>
</dbReference>
<proteinExistence type="predicted"/>